<dbReference type="AlphaFoldDB" id="A0A1H5SFI7"/>
<name>A0A1H5SFI7_9FLAO</name>
<evidence type="ECO:0000313" key="3">
    <source>
        <dbReference type="Proteomes" id="UP000236738"/>
    </source>
</evidence>
<dbReference type="EMBL" id="FNUS01000001">
    <property type="protein sequence ID" value="SEF49443.1"/>
    <property type="molecule type" value="Genomic_DNA"/>
</dbReference>
<organism evidence="2 3">
    <name type="scientific">Halpernia humi</name>
    <dbReference type="NCBI Taxonomy" id="493375"/>
    <lineage>
        <taxon>Bacteria</taxon>
        <taxon>Pseudomonadati</taxon>
        <taxon>Bacteroidota</taxon>
        <taxon>Flavobacteriia</taxon>
        <taxon>Flavobacteriales</taxon>
        <taxon>Weeksellaceae</taxon>
        <taxon>Chryseobacterium group</taxon>
        <taxon>Halpernia</taxon>
    </lineage>
</organism>
<dbReference type="RefSeq" id="WP_103912197.1">
    <property type="nucleotide sequence ID" value="NZ_FNUS01000001.1"/>
</dbReference>
<accession>A0A1H5SFI7</accession>
<feature type="chain" id="PRO_5009283954" evidence="1">
    <location>
        <begin position="24"/>
        <end position="63"/>
    </location>
</feature>
<reference evidence="3" key="1">
    <citation type="submission" date="2016-10" db="EMBL/GenBank/DDBJ databases">
        <authorList>
            <person name="Varghese N."/>
            <person name="Submissions S."/>
        </authorList>
    </citation>
    <scope>NUCLEOTIDE SEQUENCE [LARGE SCALE GENOMIC DNA]</scope>
    <source>
        <strain evidence="3">DSM 21580</strain>
    </source>
</reference>
<sequence length="63" mass="6926">MKNFFYFSIALVTLSLTVSISQSENTAHNNLKSNTSTAFNHTPNYVSFNSSAVDGDPTKPPRD</sequence>
<evidence type="ECO:0000256" key="1">
    <source>
        <dbReference type="SAM" id="SignalP"/>
    </source>
</evidence>
<feature type="signal peptide" evidence="1">
    <location>
        <begin position="1"/>
        <end position="23"/>
    </location>
</feature>
<proteinExistence type="predicted"/>
<keyword evidence="3" id="KW-1185">Reference proteome</keyword>
<dbReference type="Proteomes" id="UP000236738">
    <property type="component" value="Unassembled WGS sequence"/>
</dbReference>
<keyword evidence="1" id="KW-0732">Signal</keyword>
<evidence type="ECO:0000313" key="2">
    <source>
        <dbReference type="EMBL" id="SEF49443.1"/>
    </source>
</evidence>
<protein>
    <submittedName>
        <fullName evidence="2">Uncharacterized protein</fullName>
    </submittedName>
</protein>
<gene>
    <name evidence="2" type="ORF">SAMN05421847_0132</name>
</gene>